<dbReference type="AlphaFoldDB" id="A0A2I8VJ98"/>
<sequence length="74" mass="8136">MANVPTSAPDGPSDPTERMTERIPVLCENCGQPYSARLVDDEVLVPTSDGRCNCGSERFAEAEYEGRIDDRETD</sequence>
<dbReference type="EMBL" id="CP026309">
    <property type="protein sequence ID" value="AUV81991.1"/>
    <property type="molecule type" value="Genomic_DNA"/>
</dbReference>
<evidence type="ECO:0000256" key="1">
    <source>
        <dbReference type="SAM" id="MobiDB-lite"/>
    </source>
</evidence>
<feature type="region of interest" description="Disordered" evidence="1">
    <location>
        <begin position="1"/>
        <end position="20"/>
    </location>
</feature>
<dbReference type="Proteomes" id="UP000236584">
    <property type="component" value="Chromosome"/>
</dbReference>
<organism evidence="2 3">
    <name type="scientific">Salinigranum rubrum</name>
    <dbReference type="NCBI Taxonomy" id="755307"/>
    <lineage>
        <taxon>Archaea</taxon>
        <taxon>Methanobacteriati</taxon>
        <taxon>Methanobacteriota</taxon>
        <taxon>Stenosarchaea group</taxon>
        <taxon>Halobacteria</taxon>
        <taxon>Halobacteriales</taxon>
        <taxon>Haloferacaceae</taxon>
        <taxon>Salinigranum</taxon>
    </lineage>
</organism>
<name>A0A2I8VJ98_9EURY</name>
<keyword evidence="3" id="KW-1185">Reference proteome</keyword>
<evidence type="ECO:0000313" key="3">
    <source>
        <dbReference type="Proteomes" id="UP000236584"/>
    </source>
</evidence>
<gene>
    <name evidence="2" type="ORF">C2R22_10300</name>
</gene>
<dbReference type="KEGG" id="srub:C2R22_10300"/>
<protein>
    <submittedName>
        <fullName evidence="2">Uncharacterized protein</fullName>
    </submittedName>
</protein>
<accession>A0A2I8VJ98</accession>
<evidence type="ECO:0000313" key="2">
    <source>
        <dbReference type="EMBL" id="AUV81991.1"/>
    </source>
</evidence>
<reference evidence="2 3" key="1">
    <citation type="submission" date="2018-01" db="EMBL/GenBank/DDBJ databases">
        <title>Complete genome sequence of Salinigranum rubrum GX10T, an extremely halophilic archaeon isolated from a marine solar saltern.</title>
        <authorList>
            <person name="Han S."/>
        </authorList>
    </citation>
    <scope>NUCLEOTIDE SEQUENCE [LARGE SCALE GENOMIC DNA]</scope>
    <source>
        <strain evidence="2 3">GX10</strain>
    </source>
</reference>
<proteinExistence type="predicted"/>